<feature type="domain" description="DUF5672" evidence="1">
    <location>
        <begin position="63"/>
        <end position="195"/>
    </location>
</feature>
<gene>
    <name evidence="2" type="ORF">J2792_003414</name>
</gene>
<evidence type="ECO:0000313" key="2">
    <source>
        <dbReference type="EMBL" id="MDR6512529.1"/>
    </source>
</evidence>
<accession>A0ABU1MQB4</accession>
<keyword evidence="3" id="KW-1185">Reference proteome</keyword>
<dbReference type="InterPro" id="IPR043729">
    <property type="entry name" value="DUF5672"/>
</dbReference>
<reference evidence="2 3" key="1">
    <citation type="submission" date="2023-07" db="EMBL/GenBank/DDBJ databases">
        <title>Sorghum-associated microbial communities from plants grown in Nebraska, USA.</title>
        <authorList>
            <person name="Schachtman D."/>
        </authorList>
    </citation>
    <scope>NUCLEOTIDE SEQUENCE [LARGE SCALE GENOMIC DNA]</scope>
    <source>
        <strain evidence="2 3">DS1027</strain>
    </source>
</reference>
<dbReference type="Proteomes" id="UP001184150">
    <property type="component" value="Unassembled WGS sequence"/>
</dbReference>
<evidence type="ECO:0000313" key="3">
    <source>
        <dbReference type="Proteomes" id="UP001184150"/>
    </source>
</evidence>
<dbReference type="Pfam" id="PF18922">
    <property type="entry name" value="DUF5672"/>
    <property type="match status" value="1"/>
</dbReference>
<proteinExistence type="predicted"/>
<organism evidence="2 3">
    <name type="scientific">Novosphingobium capsulatum</name>
    <dbReference type="NCBI Taxonomy" id="13688"/>
    <lineage>
        <taxon>Bacteria</taxon>
        <taxon>Pseudomonadati</taxon>
        <taxon>Pseudomonadota</taxon>
        <taxon>Alphaproteobacteria</taxon>
        <taxon>Sphingomonadales</taxon>
        <taxon>Sphingomonadaceae</taxon>
        <taxon>Novosphingobium</taxon>
    </lineage>
</organism>
<dbReference type="EMBL" id="JAVDRD010000010">
    <property type="protein sequence ID" value="MDR6512529.1"/>
    <property type="molecule type" value="Genomic_DNA"/>
</dbReference>
<dbReference type="RefSeq" id="WP_309806050.1">
    <property type="nucleotide sequence ID" value="NZ_JAVDRD010000010.1"/>
</dbReference>
<protein>
    <recommendedName>
        <fullName evidence="1">DUF5672 domain-containing protein</fullName>
    </recommendedName>
</protein>
<sequence length="257" mass="28467">MPPRDKLYLPEVTLCAATSVNVAATVSALRASLDQVAVADCVLLTDADVDPGDSRIRVARIAPLRSSAAYSDFILTKLLDHVSTSHCLVTQWDGHVLDARRWQPAFLDFDYIGASWPQFADGHDVGNGGFSLRSRRLMEACRNWNFQAIHPEDIAIGRVNRPWLEDQGMRFAPRALADLFSAERTGDSNSTFGYHGVFNMPRALGVPAFWEIYRTLDDRSTIKTDFWPILRAVGTGKGGVGRMLRMMRDCMGAAPHG</sequence>
<comment type="caution">
    <text evidence="2">The sequence shown here is derived from an EMBL/GenBank/DDBJ whole genome shotgun (WGS) entry which is preliminary data.</text>
</comment>
<name>A0ABU1MQB4_9SPHN</name>
<evidence type="ECO:0000259" key="1">
    <source>
        <dbReference type="Pfam" id="PF18922"/>
    </source>
</evidence>